<feature type="active site" evidence="8">
    <location>
        <position position="224"/>
    </location>
</feature>
<evidence type="ECO:0000256" key="9">
    <source>
        <dbReference type="RuleBase" id="RU361169"/>
    </source>
</evidence>
<evidence type="ECO:0000256" key="6">
    <source>
        <dbReference type="ARBA" id="ARBA00023295"/>
    </source>
</evidence>
<keyword evidence="7" id="KW-0961">Cell wall biogenesis/degradation</keyword>
<accession>A0A444ZHI3</accession>
<dbReference type="FunFam" id="2.160.20.10:FF:000016">
    <property type="entry name" value="Polygalacturonase 7"/>
    <property type="match status" value="1"/>
</dbReference>
<sequence length="375" mass="38950">MPNAAAATFNVLNFGAKADGRTDSAKAFTGAWAQACASTQPASIVVPPGRFLVGSITFSGQCANKAISFEIQGTLVAPSDYNILGKNGNWIVFEHVDGVSIRGGLLDGQGTALWNCKNSGKGSCPSGATVRCLINNSNNIFISGLSSLNSQLFHIVINVCQNVMVQGVSVTAAGNSPNTDGIHVQGSSHVTILSSKIRTGDDCISIGPGTTNLWIENIACGPGHGISIGSLGKELKEAGVQNVTVKTVTFTGTQNGVRIKSWGRPSTGFVRDVIFQDAIMVNAQNPILIDQNYCPDNEGCPGQASGVKISDVTYKNINGTSATEVAVNFGCSPKNPCSGIKLENVKLTYKNQVAQASCVHAAGTTLGSVQPENCL</sequence>
<dbReference type="InterPro" id="IPR012334">
    <property type="entry name" value="Pectin_lyas_fold"/>
</dbReference>
<reference evidence="10 11" key="1">
    <citation type="submission" date="2019-01" db="EMBL/GenBank/DDBJ databases">
        <title>Sequencing of cultivated peanut Arachis hypogaea provides insights into genome evolution and oil improvement.</title>
        <authorList>
            <person name="Chen X."/>
        </authorList>
    </citation>
    <scope>NUCLEOTIDE SEQUENCE [LARGE SCALE GENOMIC DNA]</scope>
    <source>
        <strain evidence="11">cv. Fuhuasheng</strain>
        <tissue evidence="10">Leaves</tissue>
    </source>
</reference>
<dbReference type="SUPFAM" id="SSF51126">
    <property type="entry name" value="Pectin lyase-like"/>
    <property type="match status" value="1"/>
</dbReference>
<dbReference type="Proteomes" id="UP000289738">
    <property type="component" value="Chromosome B04"/>
</dbReference>
<comment type="similarity">
    <text evidence="2 9">Belongs to the glycosyl hydrolase 28 family.</text>
</comment>
<organism evidence="10 11">
    <name type="scientific">Arachis hypogaea</name>
    <name type="common">Peanut</name>
    <dbReference type="NCBI Taxonomy" id="3818"/>
    <lineage>
        <taxon>Eukaryota</taxon>
        <taxon>Viridiplantae</taxon>
        <taxon>Streptophyta</taxon>
        <taxon>Embryophyta</taxon>
        <taxon>Tracheophyta</taxon>
        <taxon>Spermatophyta</taxon>
        <taxon>Magnoliopsida</taxon>
        <taxon>eudicotyledons</taxon>
        <taxon>Gunneridae</taxon>
        <taxon>Pentapetalae</taxon>
        <taxon>rosids</taxon>
        <taxon>fabids</taxon>
        <taxon>Fabales</taxon>
        <taxon>Fabaceae</taxon>
        <taxon>Papilionoideae</taxon>
        <taxon>50 kb inversion clade</taxon>
        <taxon>dalbergioids sensu lato</taxon>
        <taxon>Dalbergieae</taxon>
        <taxon>Pterocarpus clade</taxon>
        <taxon>Arachis</taxon>
    </lineage>
</organism>
<gene>
    <name evidence="10" type="ORF">Ahy_B04g070528</name>
</gene>
<keyword evidence="3" id="KW-0134">Cell wall</keyword>
<dbReference type="EMBL" id="SDMP01000014">
    <property type="protein sequence ID" value="RYR13632.1"/>
    <property type="molecule type" value="Genomic_DNA"/>
</dbReference>
<dbReference type="InterPro" id="IPR000743">
    <property type="entry name" value="Glyco_hydro_28"/>
</dbReference>
<dbReference type="PANTHER" id="PTHR31375">
    <property type="match status" value="1"/>
</dbReference>
<comment type="caution">
    <text evidence="10">The sequence shown here is derived from an EMBL/GenBank/DDBJ whole genome shotgun (WGS) entry which is preliminary data.</text>
</comment>
<protein>
    <recommendedName>
        <fullName evidence="12">Polygalacturonase</fullName>
    </recommendedName>
</protein>
<keyword evidence="6 9" id="KW-0326">Glycosidase</keyword>
<dbReference type="STRING" id="3818.A0A444ZHI3"/>
<evidence type="ECO:0000313" key="11">
    <source>
        <dbReference type="Proteomes" id="UP000289738"/>
    </source>
</evidence>
<dbReference type="GO" id="GO:0071555">
    <property type="term" value="P:cell wall organization"/>
    <property type="evidence" value="ECO:0007669"/>
    <property type="project" value="UniProtKB-KW"/>
</dbReference>
<dbReference type="InterPro" id="IPR011050">
    <property type="entry name" value="Pectin_lyase_fold/virulence"/>
</dbReference>
<evidence type="ECO:0000256" key="2">
    <source>
        <dbReference type="ARBA" id="ARBA00008834"/>
    </source>
</evidence>
<keyword evidence="4" id="KW-0964">Secreted</keyword>
<keyword evidence="11" id="KW-1185">Reference proteome</keyword>
<dbReference type="InterPro" id="IPR006626">
    <property type="entry name" value="PbH1"/>
</dbReference>
<dbReference type="GO" id="GO:0005975">
    <property type="term" value="P:carbohydrate metabolic process"/>
    <property type="evidence" value="ECO:0007669"/>
    <property type="project" value="InterPro"/>
</dbReference>
<proteinExistence type="inferred from homology"/>
<dbReference type="Gene3D" id="2.160.20.10">
    <property type="entry name" value="Single-stranded right-handed beta-helix, Pectin lyase-like"/>
    <property type="match status" value="1"/>
</dbReference>
<evidence type="ECO:0000256" key="7">
    <source>
        <dbReference type="ARBA" id="ARBA00023316"/>
    </source>
</evidence>
<evidence type="ECO:0000256" key="8">
    <source>
        <dbReference type="PROSITE-ProRule" id="PRU10052"/>
    </source>
</evidence>
<evidence type="ECO:0000313" key="10">
    <source>
        <dbReference type="EMBL" id="RYR13632.1"/>
    </source>
</evidence>
<evidence type="ECO:0000256" key="3">
    <source>
        <dbReference type="ARBA" id="ARBA00022512"/>
    </source>
</evidence>
<keyword evidence="5 9" id="KW-0378">Hydrolase</keyword>
<evidence type="ECO:0000256" key="4">
    <source>
        <dbReference type="ARBA" id="ARBA00022525"/>
    </source>
</evidence>
<name>A0A444ZHI3_ARAHY</name>
<dbReference type="SMART" id="SM00710">
    <property type="entry name" value="PbH1"/>
    <property type="match status" value="5"/>
</dbReference>
<dbReference type="Pfam" id="PF00295">
    <property type="entry name" value="Glyco_hydro_28"/>
    <property type="match status" value="1"/>
</dbReference>
<dbReference type="GO" id="GO:0004650">
    <property type="term" value="F:polygalacturonase activity"/>
    <property type="evidence" value="ECO:0007669"/>
    <property type="project" value="InterPro"/>
</dbReference>
<dbReference type="PROSITE" id="PS00502">
    <property type="entry name" value="POLYGALACTURONASE"/>
    <property type="match status" value="1"/>
</dbReference>
<evidence type="ECO:0000256" key="5">
    <source>
        <dbReference type="ARBA" id="ARBA00022801"/>
    </source>
</evidence>
<dbReference type="AlphaFoldDB" id="A0A444ZHI3"/>
<comment type="subcellular location">
    <subcellularLocation>
        <location evidence="1">Secreted</location>
        <location evidence="1">Cell wall</location>
    </subcellularLocation>
</comment>
<evidence type="ECO:0000256" key="1">
    <source>
        <dbReference type="ARBA" id="ARBA00004191"/>
    </source>
</evidence>
<evidence type="ECO:0008006" key="12">
    <source>
        <dbReference type="Google" id="ProtNLM"/>
    </source>
</evidence>